<evidence type="ECO:0000313" key="3">
    <source>
        <dbReference type="Proteomes" id="UP001288944"/>
    </source>
</evidence>
<evidence type="ECO:0000313" key="2">
    <source>
        <dbReference type="EMBL" id="MDZ7542808.1"/>
    </source>
</evidence>
<accession>A0AAW9KED9</accession>
<dbReference type="PANTHER" id="PTHR11493:SF54">
    <property type="entry name" value="ANAEROBIC SULFITE REDUCTASE SUBUNIT C"/>
    <property type="match status" value="1"/>
</dbReference>
<sequence length="88" mass="9823">MDINTKKLKKNAFRVTKRRGLTASRIRVPGGFLKAEYLGLIQEIADKYGNGTVHLTTRQGFEIPGIDMNDIEEVNVLLQPIIAGLEIN</sequence>
<feature type="domain" description="Nitrite/Sulfite reductase ferredoxin-like" evidence="1">
    <location>
        <begin position="20"/>
        <end position="78"/>
    </location>
</feature>
<organism evidence="2 3">
    <name type="scientific">Clostridium perfringens</name>
    <dbReference type="NCBI Taxonomy" id="1502"/>
    <lineage>
        <taxon>Bacteria</taxon>
        <taxon>Bacillati</taxon>
        <taxon>Bacillota</taxon>
        <taxon>Clostridia</taxon>
        <taxon>Eubacteriales</taxon>
        <taxon>Clostridiaceae</taxon>
        <taxon>Clostridium</taxon>
    </lineage>
</organism>
<proteinExistence type="predicted"/>
<dbReference type="SUPFAM" id="SSF55124">
    <property type="entry name" value="Nitrite/Sulfite reductase N-terminal domain-like"/>
    <property type="match status" value="1"/>
</dbReference>
<dbReference type="InterPro" id="IPR005117">
    <property type="entry name" value="NiRdtase/SiRdtase_haem-b_fer"/>
</dbReference>
<dbReference type="AlphaFoldDB" id="A0AAW9KED9"/>
<reference evidence="2" key="1">
    <citation type="submission" date="2019-11" db="EMBL/GenBank/DDBJ databases">
        <title>Characterization of Clostridium perfringens isolates from swine manure treated agricultural soils.</title>
        <authorList>
            <person name="Wushke S.T."/>
        </authorList>
    </citation>
    <scope>NUCLEOTIDE SEQUENCE</scope>
    <source>
        <strain evidence="2">X62</strain>
    </source>
</reference>
<dbReference type="GO" id="GO:0050311">
    <property type="term" value="F:sulfite reductase (ferredoxin) activity"/>
    <property type="evidence" value="ECO:0007669"/>
    <property type="project" value="TreeGrafter"/>
</dbReference>
<gene>
    <name evidence="2" type="ORF">GNF83_16790</name>
</gene>
<comment type="caution">
    <text evidence="2">The sequence shown here is derived from an EMBL/GenBank/DDBJ whole genome shotgun (WGS) entry which is preliminary data.</text>
</comment>
<dbReference type="EMBL" id="WNUR01000505">
    <property type="protein sequence ID" value="MDZ7542808.1"/>
    <property type="molecule type" value="Genomic_DNA"/>
</dbReference>
<evidence type="ECO:0000259" key="1">
    <source>
        <dbReference type="Pfam" id="PF03460"/>
    </source>
</evidence>
<name>A0AAW9KED9_CLOPF</name>
<dbReference type="PANTHER" id="PTHR11493">
    <property type="entry name" value="SULFITE REDUCTASE [NADPH] SUBUNIT BETA-RELATED"/>
    <property type="match status" value="1"/>
</dbReference>
<dbReference type="GO" id="GO:0009337">
    <property type="term" value="C:sulfite reductase complex (NADPH)"/>
    <property type="evidence" value="ECO:0007669"/>
    <property type="project" value="TreeGrafter"/>
</dbReference>
<feature type="non-terminal residue" evidence="2">
    <location>
        <position position="88"/>
    </location>
</feature>
<dbReference type="Pfam" id="PF03460">
    <property type="entry name" value="NIR_SIR_ferr"/>
    <property type="match status" value="1"/>
</dbReference>
<dbReference type="Gene3D" id="3.90.480.20">
    <property type="match status" value="1"/>
</dbReference>
<dbReference type="Proteomes" id="UP001288944">
    <property type="component" value="Unassembled WGS sequence"/>
</dbReference>
<dbReference type="InterPro" id="IPR036136">
    <property type="entry name" value="Nit/Sulf_reduc_fer-like_dom_sf"/>
</dbReference>
<dbReference type="GO" id="GO:0000103">
    <property type="term" value="P:sulfate assimilation"/>
    <property type="evidence" value="ECO:0007669"/>
    <property type="project" value="TreeGrafter"/>
</dbReference>
<dbReference type="GO" id="GO:0051536">
    <property type="term" value="F:iron-sulfur cluster binding"/>
    <property type="evidence" value="ECO:0007669"/>
    <property type="project" value="InterPro"/>
</dbReference>
<dbReference type="InterPro" id="IPR045169">
    <property type="entry name" value="NO2/SO3_Rdtase_4Fe4S_prot"/>
</dbReference>
<dbReference type="GO" id="GO:0016002">
    <property type="term" value="F:sulfite reductase activity"/>
    <property type="evidence" value="ECO:0007669"/>
    <property type="project" value="TreeGrafter"/>
</dbReference>
<dbReference type="GO" id="GO:0020037">
    <property type="term" value="F:heme binding"/>
    <property type="evidence" value="ECO:0007669"/>
    <property type="project" value="InterPro"/>
</dbReference>
<protein>
    <submittedName>
        <fullName evidence="2">Sulfite reductase subunit C</fullName>
    </submittedName>
</protein>